<keyword evidence="2" id="KW-0732">Signal</keyword>
<evidence type="ECO:0000313" key="3">
    <source>
        <dbReference type="EMBL" id="NBG64958.1"/>
    </source>
</evidence>
<gene>
    <name evidence="3" type="ORF">GQN54_02435</name>
</gene>
<dbReference type="EMBL" id="WWNE01000003">
    <property type="protein sequence ID" value="NBG64958.1"/>
    <property type="molecule type" value="Genomic_DNA"/>
</dbReference>
<dbReference type="Gene3D" id="2.60.40.10">
    <property type="entry name" value="Immunoglobulins"/>
    <property type="match status" value="1"/>
</dbReference>
<dbReference type="InterPro" id="IPR021615">
    <property type="entry name" value="Omp28"/>
</dbReference>
<accession>A0A6N9NEB4</accession>
<sequence length="330" mass="33969">MKTNKILLMLSLGLAIGFASCEKEGSLTPNPKYVEDGTGGGTIDTTITDTTNGGGGGTDTTTSGSGQPPAGFMASTAAGKRVALLEDFTGVRCGFCPAGHDIAVNIKNSMGSKFIVMAVHGGSYAQPSPGWMDFTTPYAAALISQAKVKGYPAGQVNRMPAVLLGGAAQDTTPSDSGMAMGRGGWDGAARAASNLSAPVNIGAKATLVGNDLTVKVDLYYTSTVNATTSINVALLQSGISSKQSGGNPENGYIQNHVLRDFITGQWGQTVTASTEKDHFVRETFNYTIPSDYNGSGPDGGGPVVTADMKVVVFVTRGQKDVLNAIEIPIQ</sequence>
<dbReference type="AlphaFoldDB" id="A0A6N9NEB4"/>
<dbReference type="PROSITE" id="PS51257">
    <property type="entry name" value="PROKAR_LIPOPROTEIN"/>
    <property type="match status" value="1"/>
</dbReference>
<feature type="region of interest" description="Disordered" evidence="1">
    <location>
        <begin position="29"/>
        <end position="68"/>
    </location>
</feature>
<dbReference type="RefSeq" id="WP_160631596.1">
    <property type="nucleotide sequence ID" value="NZ_WWNE01000003.1"/>
</dbReference>
<evidence type="ECO:0000256" key="1">
    <source>
        <dbReference type="SAM" id="MobiDB-lite"/>
    </source>
</evidence>
<comment type="caution">
    <text evidence="3">The sequence shown here is derived from an EMBL/GenBank/DDBJ whole genome shotgun (WGS) entry which is preliminary data.</text>
</comment>
<name>A0A6N9NEB4_9FLAO</name>
<dbReference type="Proteomes" id="UP000470771">
    <property type="component" value="Unassembled WGS sequence"/>
</dbReference>
<proteinExistence type="predicted"/>
<feature type="signal peptide" evidence="2">
    <location>
        <begin position="1"/>
        <end position="21"/>
    </location>
</feature>
<dbReference type="InterPro" id="IPR013783">
    <property type="entry name" value="Ig-like_fold"/>
</dbReference>
<feature type="chain" id="PRO_5027079494" evidence="2">
    <location>
        <begin position="22"/>
        <end position="330"/>
    </location>
</feature>
<protein>
    <submittedName>
        <fullName evidence="3">Omp28-related outer membrane protein</fullName>
    </submittedName>
</protein>
<evidence type="ECO:0000256" key="2">
    <source>
        <dbReference type="SAM" id="SignalP"/>
    </source>
</evidence>
<dbReference type="Pfam" id="PF11551">
    <property type="entry name" value="Omp28"/>
    <property type="match status" value="1"/>
</dbReference>
<evidence type="ECO:0000313" key="4">
    <source>
        <dbReference type="Proteomes" id="UP000470771"/>
    </source>
</evidence>
<organism evidence="3 4">
    <name type="scientific">Acidiluteibacter ferrifornacis</name>
    <dbReference type="NCBI Taxonomy" id="2692424"/>
    <lineage>
        <taxon>Bacteria</taxon>
        <taxon>Pseudomonadati</taxon>
        <taxon>Bacteroidota</taxon>
        <taxon>Flavobacteriia</taxon>
        <taxon>Flavobacteriales</taxon>
        <taxon>Cryomorphaceae</taxon>
        <taxon>Acidiluteibacter</taxon>
    </lineage>
</organism>
<reference evidence="3 4" key="1">
    <citation type="submission" date="2019-12" db="EMBL/GenBank/DDBJ databases">
        <authorList>
            <person name="Zhao J."/>
        </authorList>
    </citation>
    <scope>NUCLEOTIDE SEQUENCE [LARGE SCALE GENOMIC DNA]</scope>
    <source>
        <strain evidence="3 4">S-15</strain>
    </source>
</reference>
<keyword evidence="4" id="KW-1185">Reference proteome</keyword>